<name>A0A6A2YV54_HIBSY</name>
<dbReference type="EMBL" id="VEPZ02001271">
    <property type="protein sequence ID" value="KAE8683170.1"/>
    <property type="molecule type" value="Genomic_DNA"/>
</dbReference>
<dbReference type="GO" id="GO:0033897">
    <property type="term" value="F:ribonuclease T2 activity"/>
    <property type="evidence" value="ECO:0007669"/>
    <property type="project" value="InterPro"/>
</dbReference>
<evidence type="ECO:0000256" key="2">
    <source>
        <dbReference type="RuleBase" id="RU004328"/>
    </source>
</evidence>
<dbReference type="Proteomes" id="UP000436088">
    <property type="component" value="Unassembled WGS sequence"/>
</dbReference>
<gene>
    <name evidence="3" type="ORF">F3Y22_tig00111213pilonHSYRG00337</name>
</gene>
<accession>A0A6A2YV54</accession>
<protein>
    <submittedName>
        <fullName evidence="3">Uncharacterized protein</fullName>
    </submittedName>
</protein>
<dbReference type="InterPro" id="IPR036430">
    <property type="entry name" value="RNase_T2-like_sf"/>
</dbReference>
<dbReference type="InterPro" id="IPR001568">
    <property type="entry name" value="RNase_T2-like"/>
</dbReference>
<keyword evidence="4" id="KW-1185">Reference proteome</keyword>
<evidence type="ECO:0000313" key="4">
    <source>
        <dbReference type="Proteomes" id="UP000436088"/>
    </source>
</evidence>
<evidence type="ECO:0000313" key="3">
    <source>
        <dbReference type="EMBL" id="KAE8683170.1"/>
    </source>
</evidence>
<comment type="similarity">
    <text evidence="1 2">Belongs to the RNase T2 family.</text>
</comment>
<dbReference type="GO" id="GO:0005576">
    <property type="term" value="C:extracellular region"/>
    <property type="evidence" value="ECO:0007669"/>
    <property type="project" value="TreeGrafter"/>
</dbReference>
<dbReference type="Gene3D" id="3.90.730.10">
    <property type="entry name" value="Ribonuclease T2-like"/>
    <property type="match status" value="1"/>
</dbReference>
<reference evidence="3" key="1">
    <citation type="submission" date="2019-09" db="EMBL/GenBank/DDBJ databases">
        <title>Draft genome information of white flower Hibiscus syriacus.</title>
        <authorList>
            <person name="Kim Y.-M."/>
        </authorList>
    </citation>
    <scope>NUCLEOTIDE SEQUENCE [LARGE SCALE GENOMIC DNA]</scope>
    <source>
        <strain evidence="3">YM2019G1</strain>
    </source>
</reference>
<comment type="caution">
    <text evidence="3">The sequence shown here is derived from an EMBL/GenBank/DDBJ whole genome shotgun (WGS) entry which is preliminary data.</text>
</comment>
<dbReference type="GO" id="GO:0003723">
    <property type="term" value="F:RNA binding"/>
    <property type="evidence" value="ECO:0007669"/>
    <property type="project" value="InterPro"/>
</dbReference>
<proteinExistence type="inferred from homology"/>
<dbReference type="PANTHER" id="PTHR11240:SF46">
    <property type="entry name" value="INTRACELLULAR RIBONUCLEASE LX-LIKE"/>
    <property type="match status" value="1"/>
</dbReference>
<dbReference type="AlphaFoldDB" id="A0A6A2YV54"/>
<dbReference type="SUPFAM" id="SSF55895">
    <property type="entry name" value="Ribonuclease Rh-like"/>
    <property type="match status" value="1"/>
</dbReference>
<dbReference type="PANTHER" id="PTHR11240">
    <property type="entry name" value="RIBONUCLEASE T2"/>
    <property type="match status" value="1"/>
</dbReference>
<organism evidence="3 4">
    <name type="scientific">Hibiscus syriacus</name>
    <name type="common">Rose of Sharon</name>
    <dbReference type="NCBI Taxonomy" id="106335"/>
    <lineage>
        <taxon>Eukaryota</taxon>
        <taxon>Viridiplantae</taxon>
        <taxon>Streptophyta</taxon>
        <taxon>Embryophyta</taxon>
        <taxon>Tracheophyta</taxon>
        <taxon>Spermatophyta</taxon>
        <taxon>Magnoliopsida</taxon>
        <taxon>eudicotyledons</taxon>
        <taxon>Gunneridae</taxon>
        <taxon>Pentapetalae</taxon>
        <taxon>rosids</taxon>
        <taxon>malvids</taxon>
        <taxon>Malvales</taxon>
        <taxon>Malvaceae</taxon>
        <taxon>Malvoideae</taxon>
        <taxon>Hibiscus</taxon>
    </lineage>
</organism>
<evidence type="ECO:0000256" key="1">
    <source>
        <dbReference type="ARBA" id="ARBA00007469"/>
    </source>
</evidence>
<dbReference type="GO" id="GO:0006401">
    <property type="term" value="P:RNA catabolic process"/>
    <property type="evidence" value="ECO:0007669"/>
    <property type="project" value="TreeGrafter"/>
</dbReference>
<dbReference type="Pfam" id="PF00445">
    <property type="entry name" value="Ribonuclease_T2"/>
    <property type="match status" value="1"/>
</dbReference>
<sequence>MVELVEFSKDGTLYSNLEENWPNVYANDNGDSELWAHEWNDHGVCSDLQYDPAGYFKAALDLFSDRNFSNLQQDDIMEIFDAKFGVVPQIACNSETQLWEIRFCYERVDGNVPGALRQCPNTLNDDYECALNGIRLPPDPSIGRDAS</sequence>